<dbReference type="InterPro" id="IPR014729">
    <property type="entry name" value="Rossmann-like_a/b/a_fold"/>
</dbReference>
<protein>
    <recommendedName>
        <fullName evidence="2">UspA domain-containing protein</fullName>
    </recommendedName>
</protein>
<evidence type="ECO:0000256" key="1">
    <source>
        <dbReference type="SAM" id="MobiDB-lite"/>
    </source>
</evidence>
<dbReference type="Pfam" id="PF00582">
    <property type="entry name" value="Usp"/>
    <property type="match status" value="1"/>
</dbReference>
<dbReference type="CDD" id="cd00293">
    <property type="entry name" value="USP-like"/>
    <property type="match status" value="1"/>
</dbReference>
<name>A0A196SMZ5_BLAHN</name>
<organism evidence="4 5">
    <name type="scientific">Blastocystis sp. subtype 1 (strain ATCC 50177 / NandII)</name>
    <dbReference type="NCBI Taxonomy" id="478820"/>
    <lineage>
        <taxon>Eukaryota</taxon>
        <taxon>Sar</taxon>
        <taxon>Stramenopiles</taxon>
        <taxon>Bigyra</taxon>
        <taxon>Opalozoa</taxon>
        <taxon>Opalinata</taxon>
        <taxon>Blastocystidae</taxon>
        <taxon>Blastocystis</taxon>
    </lineage>
</organism>
<sequence>MSAENVTETAANTTPAVHRWMVPMDFSLQANAAFEWVLSIMKPEDYFLVLNVLNLKAPTYAHDIALNERMKRESQEKLDAMNKQVKEKGFPNVETICARGEPAKVVCNYAIEKKIDTIVMGRRGMTNMERVLNGSVSTYVLSNAPCAVCLMGKGVEDRIVKEQLKQQDKEMQEVISASSSEAENDGEKKMPFFLPRKHSEKNYYTDSD</sequence>
<proteinExistence type="predicted"/>
<dbReference type="AlphaFoldDB" id="A0A196SMZ5"/>
<gene>
    <name evidence="4" type="ORF">AV274_1044</name>
    <name evidence="3" type="ORF">AV274_2845</name>
</gene>
<evidence type="ECO:0000259" key="2">
    <source>
        <dbReference type="Pfam" id="PF00582"/>
    </source>
</evidence>
<dbReference type="EMBL" id="LXWW01000040">
    <property type="protein sequence ID" value="OAO17239.1"/>
    <property type="molecule type" value="Genomic_DNA"/>
</dbReference>
<reference evidence="4 5" key="1">
    <citation type="submission" date="2016-05" db="EMBL/GenBank/DDBJ databases">
        <title>Nuclear genome of Blastocystis sp. subtype 1 NandII.</title>
        <authorList>
            <person name="Gentekaki E."/>
            <person name="Curtis B."/>
            <person name="Stairs C."/>
            <person name="Eme L."/>
            <person name="Herman E."/>
            <person name="Klimes V."/>
            <person name="Arias M.C."/>
            <person name="Elias M."/>
            <person name="Hilliou F."/>
            <person name="Klute M."/>
            <person name="Malik S.-B."/>
            <person name="Pightling A."/>
            <person name="Rachubinski R."/>
            <person name="Salas D."/>
            <person name="Schlacht A."/>
            <person name="Suga H."/>
            <person name="Archibald J."/>
            <person name="Ball S.G."/>
            <person name="Clark G."/>
            <person name="Dacks J."/>
            <person name="Van Der Giezen M."/>
            <person name="Tsaousis A."/>
            <person name="Roger A."/>
        </authorList>
    </citation>
    <scope>NUCLEOTIDE SEQUENCE [LARGE SCALE GENOMIC DNA]</scope>
    <source>
        <strain evidence="5">ATCC 50177 / NandII</strain>
        <strain evidence="4">NandII</strain>
    </source>
</reference>
<dbReference type="InterPro" id="IPR006016">
    <property type="entry name" value="UspA"/>
</dbReference>
<accession>A0A196SMZ5</accession>
<comment type="caution">
    <text evidence="4">The sequence shown here is derived from an EMBL/GenBank/DDBJ whole genome shotgun (WGS) entry which is preliminary data.</text>
</comment>
<dbReference type="InterPro" id="IPR006015">
    <property type="entry name" value="Universal_stress_UspA"/>
</dbReference>
<feature type="region of interest" description="Disordered" evidence="1">
    <location>
        <begin position="169"/>
        <end position="192"/>
    </location>
</feature>
<dbReference type="PRINTS" id="PR01438">
    <property type="entry name" value="UNVRSLSTRESS"/>
</dbReference>
<dbReference type="EMBL" id="LXWW01000139">
    <property type="protein sequence ID" value="OAO15506.1"/>
    <property type="molecule type" value="Genomic_DNA"/>
</dbReference>
<feature type="domain" description="UspA" evidence="2">
    <location>
        <begin position="19"/>
        <end position="148"/>
    </location>
</feature>
<dbReference type="PANTHER" id="PTHR31964:SF113">
    <property type="entry name" value="USPA DOMAIN-CONTAINING PROTEIN"/>
    <property type="match status" value="1"/>
</dbReference>
<dbReference type="OrthoDB" id="843225at2759"/>
<dbReference type="Proteomes" id="UP000078348">
    <property type="component" value="Unassembled WGS sequence"/>
</dbReference>
<evidence type="ECO:0000313" key="5">
    <source>
        <dbReference type="Proteomes" id="UP000078348"/>
    </source>
</evidence>
<dbReference type="PANTHER" id="PTHR31964">
    <property type="entry name" value="ADENINE NUCLEOTIDE ALPHA HYDROLASES-LIKE SUPERFAMILY PROTEIN"/>
    <property type="match status" value="1"/>
</dbReference>
<evidence type="ECO:0000313" key="4">
    <source>
        <dbReference type="EMBL" id="OAO17239.1"/>
    </source>
</evidence>
<keyword evidence="5" id="KW-1185">Reference proteome</keyword>
<dbReference type="Gene3D" id="3.40.50.620">
    <property type="entry name" value="HUPs"/>
    <property type="match status" value="1"/>
</dbReference>
<evidence type="ECO:0000313" key="3">
    <source>
        <dbReference type="EMBL" id="OAO15506.1"/>
    </source>
</evidence>
<dbReference type="SUPFAM" id="SSF52402">
    <property type="entry name" value="Adenine nucleotide alpha hydrolases-like"/>
    <property type="match status" value="1"/>
</dbReference>